<sequence>MSTKASEEEPQHHDESDIADEFIDDDGDKAGYFPGKTITLQMLLGANVLQPGKGAMSIEYLVSLGFFQTGITPPH</sequence>
<feature type="compositionally biased region" description="Basic and acidic residues" evidence="1">
    <location>
        <begin position="1"/>
        <end position="16"/>
    </location>
</feature>
<organism evidence="2 3">
    <name type="scientific">Culex pipiens pipiens</name>
    <name type="common">Northern house mosquito</name>
    <dbReference type="NCBI Taxonomy" id="38569"/>
    <lineage>
        <taxon>Eukaryota</taxon>
        <taxon>Metazoa</taxon>
        <taxon>Ecdysozoa</taxon>
        <taxon>Arthropoda</taxon>
        <taxon>Hexapoda</taxon>
        <taxon>Insecta</taxon>
        <taxon>Pterygota</taxon>
        <taxon>Neoptera</taxon>
        <taxon>Endopterygota</taxon>
        <taxon>Diptera</taxon>
        <taxon>Nematocera</taxon>
        <taxon>Culicoidea</taxon>
        <taxon>Culicidae</taxon>
        <taxon>Culicinae</taxon>
        <taxon>Culicini</taxon>
        <taxon>Culex</taxon>
        <taxon>Culex</taxon>
    </lineage>
</organism>
<comment type="caution">
    <text evidence="2">The sequence shown here is derived from an EMBL/GenBank/DDBJ whole genome shotgun (WGS) entry which is preliminary data.</text>
</comment>
<dbReference type="Proteomes" id="UP001562425">
    <property type="component" value="Unassembled WGS sequence"/>
</dbReference>
<feature type="compositionally biased region" description="Acidic residues" evidence="1">
    <location>
        <begin position="17"/>
        <end position="27"/>
    </location>
</feature>
<keyword evidence="3" id="KW-1185">Reference proteome</keyword>
<feature type="region of interest" description="Disordered" evidence="1">
    <location>
        <begin position="1"/>
        <end position="27"/>
    </location>
</feature>
<name>A0ABD1DPI2_CULPP</name>
<protein>
    <submittedName>
        <fullName evidence="2">Uncharacterized protein</fullName>
    </submittedName>
</protein>
<proteinExistence type="predicted"/>
<accession>A0ABD1DPI2</accession>
<evidence type="ECO:0000313" key="3">
    <source>
        <dbReference type="Proteomes" id="UP001562425"/>
    </source>
</evidence>
<evidence type="ECO:0000256" key="1">
    <source>
        <dbReference type="SAM" id="MobiDB-lite"/>
    </source>
</evidence>
<dbReference type="EMBL" id="JBEHCU010004343">
    <property type="protein sequence ID" value="KAL1401664.1"/>
    <property type="molecule type" value="Genomic_DNA"/>
</dbReference>
<reference evidence="2 3" key="1">
    <citation type="submission" date="2024-05" db="EMBL/GenBank/DDBJ databases">
        <title>Culex pipiens pipiens assembly and annotation.</title>
        <authorList>
            <person name="Alout H."/>
            <person name="Durand T."/>
        </authorList>
    </citation>
    <scope>NUCLEOTIDE SEQUENCE [LARGE SCALE GENOMIC DNA]</scope>
    <source>
        <strain evidence="2">HA-2024</strain>
        <tissue evidence="2">Whole body</tissue>
    </source>
</reference>
<evidence type="ECO:0000313" key="2">
    <source>
        <dbReference type="EMBL" id="KAL1401664.1"/>
    </source>
</evidence>
<gene>
    <name evidence="2" type="ORF">pipiens_001934</name>
</gene>
<dbReference type="AlphaFoldDB" id="A0ABD1DPI2"/>